<dbReference type="AlphaFoldDB" id="A0A8S2XD27"/>
<evidence type="ECO:0000313" key="3">
    <source>
        <dbReference type="EMBL" id="CAF4377075.1"/>
    </source>
</evidence>
<dbReference type="Pfam" id="PF00445">
    <property type="entry name" value="Ribonuclease_T2"/>
    <property type="match status" value="1"/>
</dbReference>
<dbReference type="GO" id="GO:0033897">
    <property type="term" value="F:ribonuclease T2 activity"/>
    <property type="evidence" value="ECO:0007669"/>
    <property type="project" value="InterPro"/>
</dbReference>
<gene>
    <name evidence="3" type="ORF">BYL167_LOCUS30575</name>
    <name evidence="5" type="ORF">GIL414_LOCUS35073</name>
    <name evidence="6" type="ORF">GIL414_LOCUS35173</name>
    <name evidence="4" type="ORF">SMN809_LOCUS34378</name>
</gene>
<evidence type="ECO:0000313" key="6">
    <source>
        <dbReference type="EMBL" id="CAF4510723.1"/>
    </source>
</evidence>
<sequence>MPDESLIQAEWEKHGTCSFRSADEYLNTIEKVFTGLTIPNLKQILRDKNI</sequence>
<comment type="caution">
    <text evidence="4">The sequence shown here is derived from an EMBL/GenBank/DDBJ whole genome shotgun (WGS) entry which is preliminary data.</text>
</comment>
<dbReference type="Gene3D" id="3.90.730.10">
    <property type="entry name" value="Ribonuclease T2-like"/>
    <property type="match status" value="1"/>
</dbReference>
<dbReference type="SUPFAM" id="SSF55895">
    <property type="entry name" value="Ribonuclease Rh-like"/>
    <property type="match status" value="1"/>
</dbReference>
<feature type="non-terminal residue" evidence="4">
    <location>
        <position position="50"/>
    </location>
</feature>
<dbReference type="EMBL" id="CAJOBI010078758">
    <property type="protein sequence ID" value="CAF4488985.1"/>
    <property type="molecule type" value="Genomic_DNA"/>
</dbReference>
<dbReference type="Proteomes" id="UP000681967">
    <property type="component" value="Unassembled WGS sequence"/>
</dbReference>
<reference evidence="4" key="1">
    <citation type="submission" date="2021-02" db="EMBL/GenBank/DDBJ databases">
        <authorList>
            <person name="Nowell W R."/>
        </authorList>
    </citation>
    <scope>NUCLEOTIDE SEQUENCE</scope>
</reference>
<evidence type="ECO:0000256" key="2">
    <source>
        <dbReference type="RuleBase" id="RU004328"/>
    </source>
</evidence>
<dbReference type="InterPro" id="IPR001568">
    <property type="entry name" value="RNase_T2-like"/>
</dbReference>
<proteinExistence type="inferred from homology"/>
<organism evidence="4 7">
    <name type="scientific">Rotaria magnacalcarata</name>
    <dbReference type="NCBI Taxonomy" id="392030"/>
    <lineage>
        <taxon>Eukaryota</taxon>
        <taxon>Metazoa</taxon>
        <taxon>Spiralia</taxon>
        <taxon>Gnathifera</taxon>
        <taxon>Rotifera</taxon>
        <taxon>Eurotatoria</taxon>
        <taxon>Bdelloidea</taxon>
        <taxon>Philodinida</taxon>
        <taxon>Philodinidae</taxon>
        <taxon>Rotaria</taxon>
    </lineage>
</organism>
<dbReference type="EMBL" id="CAJOBJ010082780">
    <property type="protein sequence ID" value="CAF4508437.1"/>
    <property type="molecule type" value="Genomic_DNA"/>
</dbReference>
<dbReference type="EMBL" id="CAJOBJ010083413">
    <property type="protein sequence ID" value="CAF4510723.1"/>
    <property type="molecule type" value="Genomic_DNA"/>
</dbReference>
<dbReference type="Proteomes" id="UP000676336">
    <property type="component" value="Unassembled WGS sequence"/>
</dbReference>
<accession>A0A8S2XD27</accession>
<evidence type="ECO:0000313" key="4">
    <source>
        <dbReference type="EMBL" id="CAF4488985.1"/>
    </source>
</evidence>
<name>A0A8S2XD27_9BILA</name>
<feature type="non-terminal residue" evidence="4">
    <location>
        <position position="1"/>
    </location>
</feature>
<dbReference type="InterPro" id="IPR036430">
    <property type="entry name" value="RNase_T2-like_sf"/>
</dbReference>
<dbReference type="GO" id="GO:0003723">
    <property type="term" value="F:RNA binding"/>
    <property type="evidence" value="ECO:0007669"/>
    <property type="project" value="InterPro"/>
</dbReference>
<comment type="similarity">
    <text evidence="1 2">Belongs to the RNase T2 family.</text>
</comment>
<evidence type="ECO:0000313" key="5">
    <source>
        <dbReference type="EMBL" id="CAF4508437.1"/>
    </source>
</evidence>
<evidence type="ECO:0000256" key="1">
    <source>
        <dbReference type="ARBA" id="ARBA00007469"/>
    </source>
</evidence>
<dbReference type="EMBL" id="CAJOBH010050536">
    <property type="protein sequence ID" value="CAF4377075.1"/>
    <property type="molecule type" value="Genomic_DNA"/>
</dbReference>
<dbReference type="Proteomes" id="UP000681720">
    <property type="component" value="Unassembled WGS sequence"/>
</dbReference>
<evidence type="ECO:0000313" key="7">
    <source>
        <dbReference type="Proteomes" id="UP000676336"/>
    </source>
</evidence>
<protein>
    <submittedName>
        <fullName evidence="4">Uncharacterized protein</fullName>
    </submittedName>
</protein>